<dbReference type="Proteomes" id="UP000472266">
    <property type="component" value="Chromosome 12"/>
</dbReference>
<feature type="transmembrane region" description="Helical" evidence="5">
    <location>
        <begin position="21"/>
        <end position="39"/>
    </location>
</feature>
<name>A0A672VFK0_STRHB</name>
<protein>
    <recommendedName>
        <fullName evidence="6">Motilin/ghrelin-associated peptide domain-containing protein</fullName>
    </recommendedName>
</protein>
<keyword evidence="5" id="KW-0472">Membrane</keyword>
<keyword evidence="3" id="KW-0964">Secreted</keyword>
<dbReference type="OMA" id="CSILWNT"/>
<comment type="similarity">
    <text evidence="2">Belongs to the motilin family.</text>
</comment>
<accession>A0A672VFK0</accession>
<dbReference type="InterPro" id="IPR006737">
    <property type="entry name" value="Motilin_assoc"/>
</dbReference>
<evidence type="ECO:0000313" key="8">
    <source>
        <dbReference type="Proteomes" id="UP000472266"/>
    </source>
</evidence>
<reference evidence="7 8" key="1">
    <citation type="submission" date="2019-11" db="EMBL/GenBank/DDBJ databases">
        <title>Strigops habroptila (kakapo) genome, bStrHab1, primary haplotype, v2.</title>
        <authorList>
            <person name="Jarvis E.D."/>
            <person name="Howard J."/>
            <person name="Rhie A."/>
            <person name="Phillippy A."/>
            <person name="Korlach J."/>
            <person name="Digby A."/>
            <person name="Iorns D."/>
            <person name="Eason D."/>
            <person name="Robertson B."/>
            <person name="Raemaekers T."/>
            <person name="Howe K."/>
            <person name="Lewin H."/>
            <person name="Damas J."/>
            <person name="Hastie A."/>
            <person name="Tracey A."/>
            <person name="Chow W."/>
            <person name="Fedrigo O."/>
        </authorList>
    </citation>
    <scope>NUCLEOTIDE SEQUENCE [LARGE SCALE GENOMIC DNA]</scope>
</reference>
<evidence type="ECO:0000259" key="6">
    <source>
        <dbReference type="Pfam" id="PF04643"/>
    </source>
</evidence>
<keyword evidence="5" id="KW-1133">Transmembrane helix</keyword>
<evidence type="ECO:0000256" key="5">
    <source>
        <dbReference type="SAM" id="Phobius"/>
    </source>
</evidence>
<dbReference type="GO" id="GO:0005576">
    <property type="term" value="C:extracellular region"/>
    <property type="evidence" value="ECO:0007669"/>
    <property type="project" value="UniProtKB-SubCell"/>
</dbReference>
<dbReference type="AlphaFoldDB" id="A0A672VFK0"/>
<evidence type="ECO:0000256" key="2">
    <source>
        <dbReference type="ARBA" id="ARBA00006473"/>
    </source>
</evidence>
<evidence type="ECO:0000256" key="1">
    <source>
        <dbReference type="ARBA" id="ARBA00004613"/>
    </source>
</evidence>
<proteinExistence type="inferred from homology"/>
<organism evidence="7 8">
    <name type="scientific">Strigops habroptila</name>
    <name type="common">Kakapo</name>
    <dbReference type="NCBI Taxonomy" id="2489341"/>
    <lineage>
        <taxon>Eukaryota</taxon>
        <taxon>Metazoa</taxon>
        <taxon>Chordata</taxon>
        <taxon>Craniata</taxon>
        <taxon>Vertebrata</taxon>
        <taxon>Euteleostomi</taxon>
        <taxon>Archelosauria</taxon>
        <taxon>Archosauria</taxon>
        <taxon>Dinosauria</taxon>
        <taxon>Saurischia</taxon>
        <taxon>Theropoda</taxon>
        <taxon>Coelurosauria</taxon>
        <taxon>Aves</taxon>
        <taxon>Neognathae</taxon>
        <taxon>Neoaves</taxon>
        <taxon>Telluraves</taxon>
        <taxon>Australaves</taxon>
        <taxon>Psittaciformes</taxon>
        <taxon>Psittacidae</taxon>
        <taxon>Strigops</taxon>
    </lineage>
</organism>
<dbReference type="InParanoid" id="A0A672VFK0"/>
<reference evidence="7" key="2">
    <citation type="submission" date="2025-08" db="UniProtKB">
        <authorList>
            <consortium name="Ensembl"/>
        </authorList>
    </citation>
    <scope>IDENTIFICATION</scope>
</reference>
<reference evidence="7" key="3">
    <citation type="submission" date="2025-09" db="UniProtKB">
        <authorList>
            <consortium name="Ensembl"/>
        </authorList>
    </citation>
    <scope>IDENTIFICATION</scope>
</reference>
<keyword evidence="5" id="KW-0812">Transmembrane</keyword>
<dbReference type="GO" id="GO:0005179">
    <property type="term" value="F:hormone activity"/>
    <property type="evidence" value="ECO:0007669"/>
    <property type="project" value="UniProtKB-KW"/>
</dbReference>
<keyword evidence="4" id="KW-0372">Hormone</keyword>
<evidence type="ECO:0000256" key="3">
    <source>
        <dbReference type="ARBA" id="ARBA00022525"/>
    </source>
</evidence>
<keyword evidence="8" id="KW-1185">Reference proteome</keyword>
<dbReference type="Pfam" id="PF04643">
    <property type="entry name" value="Motilin_assoc"/>
    <property type="match status" value="1"/>
</dbReference>
<evidence type="ECO:0000256" key="4">
    <source>
        <dbReference type="ARBA" id="ARBA00022702"/>
    </source>
</evidence>
<feature type="domain" description="Motilin/ghrelin-associated peptide" evidence="6">
    <location>
        <begin position="82"/>
        <end position="109"/>
    </location>
</feature>
<dbReference type="Ensembl" id="ENSSHBT00005030258.1">
    <property type="protein sequence ID" value="ENSSHBP00005025432.1"/>
    <property type="gene ID" value="ENSSHBG00005021139.1"/>
</dbReference>
<comment type="subcellular location">
    <subcellularLocation>
        <location evidence="1">Secreted</location>
    </subcellularLocation>
</comment>
<sequence>MFIFATYVFRFDTCLRKIITFLRGTLLGIILCSILWNTGNKNQNPNQILGKYFIKIVFLYRYSFACFPATKGSKKPTAQLHRADDSSNSIEIEFNVPFEIGGKITEEELRISQIRTSAGEDARGRV</sequence>
<evidence type="ECO:0000313" key="7">
    <source>
        <dbReference type="Ensembl" id="ENSSHBP00005025432.1"/>
    </source>
</evidence>